<organism evidence="3 4">
    <name type="scientific">Mesorhizobium neociceri</name>
    <dbReference type="NCBI Taxonomy" id="1307853"/>
    <lineage>
        <taxon>Bacteria</taxon>
        <taxon>Pseudomonadati</taxon>
        <taxon>Pseudomonadota</taxon>
        <taxon>Alphaproteobacteria</taxon>
        <taxon>Hyphomicrobiales</taxon>
        <taxon>Phyllobacteriaceae</taxon>
        <taxon>Mesorhizobium</taxon>
    </lineage>
</organism>
<comment type="caution">
    <text evidence="3">The sequence shown here is derived from an EMBL/GenBank/DDBJ whole genome shotgun (WGS) entry which is preliminary data.</text>
</comment>
<name>A0A838BD68_9HYPH</name>
<dbReference type="PANTHER" id="PTHR38600:SF2">
    <property type="entry name" value="SLL0088 PROTEIN"/>
    <property type="match status" value="1"/>
</dbReference>
<dbReference type="PROSITE" id="PS50987">
    <property type="entry name" value="HTH_ARSR_2"/>
    <property type="match status" value="1"/>
</dbReference>
<dbReference type="AlphaFoldDB" id="A0A838BD68"/>
<dbReference type="CDD" id="cd00090">
    <property type="entry name" value="HTH_ARSR"/>
    <property type="match status" value="1"/>
</dbReference>
<evidence type="ECO:0000313" key="3">
    <source>
        <dbReference type="EMBL" id="MBA1144213.1"/>
    </source>
</evidence>
<keyword evidence="4" id="KW-1185">Reference proteome</keyword>
<dbReference type="EMBL" id="JACDTY010000020">
    <property type="protein sequence ID" value="MBA1144213.1"/>
    <property type="molecule type" value="Genomic_DNA"/>
</dbReference>
<dbReference type="InterPro" id="IPR036390">
    <property type="entry name" value="WH_DNA-bd_sf"/>
</dbReference>
<dbReference type="InterPro" id="IPR011991">
    <property type="entry name" value="ArsR-like_HTH"/>
</dbReference>
<dbReference type="PANTHER" id="PTHR38600">
    <property type="entry name" value="TRANSCRIPTIONAL REGULATORY PROTEIN"/>
    <property type="match status" value="1"/>
</dbReference>
<accession>A0A838BD68</accession>
<gene>
    <name evidence="3" type="ORF">H0241_28805</name>
</gene>
<protein>
    <submittedName>
        <fullName evidence="3">Helix-turn-helix transcriptional regulator</fullName>
    </submittedName>
</protein>
<dbReference type="Gene3D" id="1.10.10.10">
    <property type="entry name" value="Winged helix-like DNA-binding domain superfamily/Winged helix DNA-binding domain"/>
    <property type="match status" value="1"/>
</dbReference>
<dbReference type="Pfam" id="PF12840">
    <property type="entry name" value="HTH_20"/>
    <property type="match status" value="1"/>
</dbReference>
<dbReference type="InterPro" id="IPR036388">
    <property type="entry name" value="WH-like_DNA-bd_sf"/>
</dbReference>
<evidence type="ECO:0000259" key="2">
    <source>
        <dbReference type="PROSITE" id="PS50987"/>
    </source>
</evidence>
<dbReference type="Proteomes" id="UP000558284">
    <property type="component" value="Unassembled WGS sequence"/>
</dbReference>
<dbReference type="SMART" id="SM00418">
    <property type="entry name" value="HTH_ARSR"/>
    <property type="match status" value="1"/>
</dbReference>
<dbReference type="SUPFAM" id="SSF46785">
    <property type="entry name" value="Winged helix' DNA-binding domain"/>
    <property type="match status" value="1"/>
</dbReference>
<dbReference type="RefSeq" id="WP_181061162.1">
    <property type="nucleotide sequence ID" value="NZ_JACDTY010000020.1"/>
</dbReference>
<feature type="compositionally biased region" description="Pro residues" evidence="1">
    <location>
        <begin position="122"/>
        <end position="143"/>
    </location>
</feature>
<dbReference type="NCBIfam" id="NF033788">
    <property type="entry name" value="HTH_metalloreg"/>
    <property type="match status" value="1"/>
</dbReference>
<sequence>MVELETPQMDQVFHALSDTTRRHMLHSLAGGERTVSQLAEPFAMSLAAASKHIKALEHAGLIRREVRGRTHVCRLEARPLATAYEWLGSYARFWNSRLDVLEQLLREEAGRKTSTTQTTPEPANPAKPEPSKPSPQPESPRPTPSEGDDQ</sequence>
<dbReference type="InterPro" id="IPR001845">
    <property type="entry name" value="HTH_ArsR_DNA-bd_dom"/>
</dbReference>
<feature type="domain" description="HTH arsR-type" evidence="2">
    <location>
        <begin position="1"/>
        <end position="95"/>
    </location>
</feature>
<dbReference type="PRINTS" id="PR00778">
    <property type="entry name" value="HTHARSR"/>
</dbReference>
<reference evidence="3 4" key="1">
    <citation type="submission" date="2020-07" db="EMBL/GenBank/DDBJ databases">
        <title>Definition of the novel symbiovar canariense within Mesorhizobium novociceri, a new species of genus Mesorhizobium nodulating Cicer canariense in the Caldera de Taburiente National Park (La Palma, Canary Islands).</title>
        <authorList>
            <person name="Leon-Barrios M."/>
            <person name="Perez-Yepez J."/>
            <person name="Flores-Felix J.D."/>
            <person name="Ramirez-Baena M.H."/>
            <person name="Pulido-Suarez L."/>
            <person name="Igual J.M."/>
            <person name="Velazquez E."/>
            <person name="Peix A."/>
        </authorList>
    </citation>
    <scope>NUCLEOTIDE SEQUENCE [LARGE SCALE GENOMIC DNA]</scope>
    <source>
        <strain evidence="3 4">CCANP35</strain>
    </source>
</reference>
<feature type="region of interest" description="Disordered" evidence="1">
    <location>
        <begin position="108"/>
        <end position="150"/>
    </location>
</feature>
<evidence type="ECO:0000313" key="4">
    <source>
        <dbReference type="Proteomes" id="UP000558284"/>
    </source>
</evidence>
<evidence type="ECO:0000256" key="1">
    <source>
        <dbReference type="SAM" id="MobiDB-lite"/>
    </source>
</evidence>
<dbReference type="GO" id="GO:0003700">
    <property type="term" value="F:DNA-binding transcription factor activity"/>
    <property type="evidence" value="ECO:0007669"/>
    <property type="project" value="InterPro"/>
</dbReference>
<proteinExistence type="predicted"/>